<feature type="compositionally biased region" description="Pro residues" evidence="1">
    <location>
        <begin position="75"/>
        <end position="86"/>
    </location>
</feature>
<organism evidence="2 3">
    <name type="scientific">Streptomyces phaeochromogenes</name>
    <dbReference type="NCBI Taxonomy" id="1923"/>
    <lineage>
        <taxon>Bacteria</taxon>
        <taxon>Bacillati</taxon>
        <taxon>Actinomycetota</taxon>
        <taxon>Actinomycetes</taxon>
        <taxon>Kitasatosporales</taxon>
        <taxon>Streptomycetaceae</taxon>
        <taxon>Streptomyces</taxon>
        <taxon>Streptomyces phaeochromogenes group</taxon>
    </lineage>
</organism>
<evidence type="ECO:0000313" key="2">
    <source>
        <dbReference type="EMBL" id="WSD12618.1"/>
    </source>
</evidence>
<feature type="region of interest" description="Disordered" evidence="1">
    <location>
        <begin position="50"/>
        <end position="86"/>
    </location>
</feature>
<sequence>MRKQSIGIGVVDAGMADRTRPGGYGAASAVHDTGAPERRPAAVDAHKALGSGTVRRHGSPHAGTGRGIALRTTFPKPPHALHPTGP</sequence>
<gene>
    <name evidence="2" type="ORF">OHB35_04925</name>
</gene>
<dbReference type="GeneID" id="93934551"/>
<dbReference type="EMBL" id="CP109135">
    <property type="protein sequence ID" value="WSD12618.1"/>
    <property type="molecule type" value="Genomic_DNA"/>
</dbReference>
<protein>
    <submittedName>
        <fullName evidence="2">Uncharacterized protein</fullName>
    </submittedName>
</protein>
<proteinExistence type="predicted"/>
<name>A0ABZ1H4Q3_STRPH</name>
<accession>A0ABZ1H4Q3</accession>
<feature type="region of interest" description="Disordered" evidence="1">
    <location>
        <begin position="15"/>
        <end position="37"/>
    </location>
</feature>
<reference evidence="2 3" key="1">
    <citation type="submission" date="2022-10" db="EMBL/GenBank/DDBJ databases">
        <title>The complete genomes of actinobacterial strains from the NBC collection.</title>
        <authorList>
            <person name="Joergensen T.S."/>
            <person name="Alvarez Arevalo M."/>
            <person name="Sterndorff E.B."/>
            <person name="Faurdal D."/>
            <person name="Vuksanovic O."/>
            <person name="Mourched A.-S."/>
            <person name="Charusanti P."/>
            <person name="Shaw S."/>
            <person name="Blin K."/>
            <person name="Weber T."/>
        </authorList>
    </citation>
    <scope>NUCLEOTIDE SEQUENCE [LARGE SCALE GENOMIC DNA]</scope>
    <source>
        <strain evidence="2 3">NBC 01752</strain>
    </source>
</reference>
<evidence type="ECO:0000256" key="1">
    <source>
        <dbReference type="SAM" id="MobiDB-lite"/>
    </source>
</evidence>
<dbReference type="RefSeq" id="WP_326757961.1">
    <property type="nucleotide sequence ID" value="NZ_CP108011.1"/>
</dbReference>
<dbReference type="Proteomes" id="UP001340816">
    <property type="component" value="Chromosome"/>
</dbReference>
<keyword evidence="3" id="KW-1185">Reference proteome</keyword>
<evidence type="ECO:0000313" key="3">
    <source>
        <dbReference type="Proteomes" id="UP001340816"/>
    </source>
</evidence>